<evidence type="ECO:0000313" key="2">
    <source>
        <dbReference type="EMBL" id="RFS20675.1"/>
    </source>
</evidence>
<dbReference type="EMBL" id="QPMM01000010">
    <property type="protein sequence ID" value="RFS20675.1"/>
    <property type="molecule type" value="Genomic_DNA"/>
</dbReference>
<dbReference type="Pfam" id="PF13568">
    <property type="entry name" value="OMP_b-brl_2"/>
    <property type="match status" value="1"/>
</dbReference>
<gene>
    <name evidence="2" type="ORF">DVR12_19135</name>
</gene>
<dbReference type="InterPro" id="IPR025665">
    <property type="entry name" value="Beta-barrel_OMP_2"/>
</dbReference>
<evidence type="ECO:0000259" key="1">
    <source>
        <dbReference type="Pfam" id="PF13568"/>
    </source>
</evidence>
<comment type="caution">
    <text evidence="2">The sequence shown here is derived from an EMBL/GenBank/DDBJ whole genome shotgun (WGS) entry which is preliminary data.</text>
</comment>
<organism evidence="2 3">
    <name type="scientific">Chitinophaga silvatica</name>
    <dbReference type="NCBI Taxonomy" id="2282649"/>
    <lineage>
        <taxon>Bacteria</taxon>
        <taxon>Pseudomonadati</taxon>
        <taxon>Bacteroidota</taxon>
        <taxon>Chitinophagia</taxon>
        <taxon>Chitinophagales</taxon>
        <taxon>Chitinophagaceae</taxon>
        <taxon>Chitinophaga</taxon>
    </lineage>
</organism>
<dbReference type="OrthoDB" id="1429208at2"/>
<dbReference type="AlphaFoldDB" id="A0A3E1Y6V6"/>
<protein>
    <submittedName>
        <fullName evidence="2">PorT family protein</fullName>
    </submittedName>
</protein>
<evidence type="ECO:0000313" key="3">
    <source>
        <dbReference type="Proteomes" id="UP000260644"/>
    </source>
</evidence>
<keyword evidence="3" id="KW-1185">Reference proteome</keyword>
<name>A0A3E1Y6V6_9BACT</name>
<dbReference type="Proteomes" id="UP000260644">
    <property type="component" value="Unassembled WGS sequence"/>
</dbReference>
<proteinExistence type="predicted"/>
<reference evidence="2 3" key="1">
    <citation type="submission" date="2018-07" db="EMBL/GenBank/DDBJ databases">
        <title>Chitinophaga K2CV101002-2 sp. nov., isolated from a monsoon evergreen broad-leaved forest soil.</title>
        <authorList>
            <person name="Lv Y."/>
        </authorList>
    </citation>
    <scope>NUCLEOTIDE SEQUENCE [LARGE SCALE GENOMIC DNA]</scope>
    <source>
        <strain evidence="2 3">GDMCC 1.1288</strain>
    </source>
</reference>
<sequence>MKLIFRLTILTAVGIFPLILSAQSKFSYQAKVGFNYSTAFETRDYIDGSLGHKPGYQAGVLAAYKISKSFYLQSGLQFTTKGSKHEGADVWIGSSTPPITYWVRNTNLAYLQLPVKIGYRIHFNSDFSAAINTGAYFSYGLGGNVVRKERTPGYENIPNRTIKYESFGDEQFSFNRPDIGQSFGCELAYKRYSIGFDYELGYKNIGDLTFKETTSTRVYKNRNMAFTIGYIFK</sequence>
<dbReference type="RefSeq" id="WP_116977393.1">
    <property type="nucleotide sequence ID" value="NZ_QPMM01000010.1"/>
</dbReference>
<feature type="domain" description="Outer membrane protein beta-barrel" evidence="1">
    <location>
        <begin position="22"/>
        <end position="201"/>
    </location>
</feature>
<accession>A0A3E1Y6V6</accession>